<evidence type="ECO:0000313" key="1">
    <source>
        <dbReference type="EMBL" id="TCD68861.1"/>
    </source>
</evidence>
<organism evidence="1 2">
    <name type="scientific">Steccherinum ochraceum</name>
    <dbReference type="NCBI Taxonomy" id="92696"/>
    <lineage>
        <taxon>Eukaryota</taxon>
        <taxon>Fungi</taxon>
        <taxon>Dikarya</taxon>
        <taxon>Basidiomycota</taxon>
        <taxon>Agaricomycotina</taxon>
        <taxon>Agaricomycetes</taxon>
        <taxon>Polyporales</taxon>
        <taxon>Steccherinaceae</taxon>
        <taxon>Steccherinum</taxon>
    </lineage>
</organism>
<comment type="caution">
    <text evidence="1">The sequence shown here is derived from an EMBL/GenBank/DDBJ whole genome shotgun (WGS) entry which is preliminary data.</text>
</comment>
<dbReference type="EMBL" id="RWJN01000055">
    <property type="protein sequence ID" value="TCD68861.1"/>
    <property type="molecule type" value="Genomic_DNA"/>
</dbReference>
<reference evidence="1 2" key="1">
    <citation type="submission" date="2018-11" db="EMBL/GenBank/DDBJ databases">
        <title>Genome assembly of Steccherinum ochraceum LE-BIN_3174, the white-rot fungus of the Steccherinaceae family (The Residual Polyporoid clade, Polyporales, Basidiomycota).</title>
        <authorList>
            <person name="Fedorova T.V."/>
            <person name="Glazunova O.A."/>
            <person name="Landesman E.O."/>
            <person name="Moiseenko K.V."/>
            <person name="Psurtseva N.V."/>
            <person name="Savinova O.S."/>
            <person name="Shakhova N.V."/>
            <person name="Tyazhelova T.V."/>
            <person name="Vasina D.V."/>
        </authorList>
    </citation>
    <scope>NUCLEOTIDE SEQUENCE [LARGE SCALE GENOMIC DNA]</scope>
    <source>
        <strain evidence="1 2">LE-BIN_3174</strain>
    </source>
</reference>
<sequence>MTSIWQSFKDAVATLDPGPNARWGATAEPFVDYCQLRNNCTHLYKTVAPLGEILQMHSESLNAQSGTSVLAAAVAGNAADALEAGLRLWSGCSLDKDEDRAIECWMSIAQEKHQSGFIVPRRIRAHALSCLANAYWERSATMSNCSWSFEPESVYRATAFANESASLGFVSVRILDVGEQVRDWLRVAQHQIPDAVRTLYMQLGYLWAALKRYSWELEMMKHLIKDGRVPADSFFKNVCATEC</sequence>
<protein>
    <submittedName>
        <fullName evidence="1">Uncharacterized protein</fullName>
    </submittedName>
</protein>
<keyword evidence="2" id="KW-1185">Reference proteome</keyword>
<dbReference type="Proteomes" id="UP000292702">
    <property type="component" value="Unassembled WGS sequence"/>
</dbReference>
<gene>
    <name evidence="1" type="ORF">EIP91_009575</name>
</gene>
<proteinExistence type="predicted"/>
<dbReference type="AlphaFoldDB" id="A0A4R0RK70"/>
<dbReference type="STRING" id="92696.A0A4R0RK70"/>
<name>A0A4R0RK70_9APHY</name>
<evidence type="ECO:0000313" key="2">
    <source>
        <dbReference type="Proteomes" id="UP000292702"/>
    </source>
</evidence>
<accession>A0A4R0RK70</accession>